<feature type="signal peptide" evidence="4">
    <location>
        <begin position="1"/>
        <end position="22"/>
    </location>
</feature>
<organism evidence="5 6">
    <name type="scientific">Actinokineospora diospyrosa</name>
    <dbReference type="NCBI Taxonomy" id="103728"/>
    <lineage>
        <taxon>Bacteria</taxon>
        <taxon>Bacillati</taxon>
        <taxon>Actinomycetota</taxon>
        <taxon>Actinomycetes</taxon>
        <taxon>Pseudonocardiales</taxon>
        <taxon>Pseudonocardiaceae</taxon>
        <taxon>Actinokineospora</taxon>
    </lineage>
</organism>
<dbReference type="Pfam" id="PF01547">
    <property type="entry name" value="SBP_bac_1"/>
    <property type="match status" value="1"/>
</dbReference>
<protein>
    <submittedName>
        <fullName evidence="5">Carbohydrate ABC transporter substrate-binding protein, CUT1 family</fullName>
    </submittedName>
</protein>
<dbReference type="SUPFAM" id="SSF53850">
    <property type="entry name" value="Periplasmic binding protein-like II"/>
    <property type="match status" value="1"/>
</dbReference>
<dbReference type="InterPro" id="IPR006059">
    <property type="entry name" value="SBP"/>
</dbReference>
<feature type="chain" id="PRO_5047529369" evidence="4">
    <location>
        <begin position="23"/>
        <end position="426"/>
    </location>
</feature>
<evidence type="ECO:0000256" key="4">
    <source>
        <dbReference type="SAM" id="SignalP"/>
    </source>
</evidence>
<dbReference type="Proteomes" id="UP001205185">
    <property type="component" value="Unassembled WGS sequence"/>
</dbReference>
<sequence length="426" mass="44543">MRKWLACLAALVVTAGCAPVQSGPQQSGSDETTGQLRVWLFDEVNRTAKEKVIQEAVAEFQGKHAGVTVDVQYIQVSSRAERFKAAFSDPASAPDVAEFGNTDLAGYVAAGGFADLTADVAGWAEGKDLLPAVLDTAKVGGKVHGVPWYVGVRALYYRTDVFAELGLQPPSTLDEIAPLARRVRAAKPELIGISVGGKYVYGALPFVWANGGDVATREGDKYTSAIDSPQAKAGIAQYTELLRDDICPPAQCAGNGGDASVENFRGGKAAMTIGGDFNRKSVDASAAAGKYGVVPLPGKQPGSVAPAFSGGNLLGVLSGTKRRTLATQFTQLLAGKQYQRKMYDAMGNLPTFADVQRAVADADPFLKPFTTTLEAGTRFVPVTPSWAKIDAQAVLPTMLQEISGGGKDVDAATKTAAAAMNAAFSS</sequence>
<dbReference type="PROSITE" id="PS51257">
    <property type="entry name" value="PROKAR_LIPOPROTEIN"/>
    <property type="match status" value="1"/>
</dbReference>
<dbReference type="PANTHER" id="PTHR30061">
    <property type="entry name" value="MALTOSE-BINDING PERIPLASMIC PROTEIN"/>
    <property type="match status" value="1"/>
</dbReference>
<proteinExistence type="inferred from homology"/>
<keyword evidence="3 4" id="KW-0732">Signal</keyword>
<evidence type="ECO:0000313" key="5">
    <source>
        <dbReference type="EMBL" id="MCP2271441.1"/>
    </source>
</evidence>
<keyword evidence="6" id="KW-1185">Reference proteome</keyword>
<evidence type="ECO:0000256" key="3">
    <source>
        <dbReference type="ARBA" id="ARBA00022729"/>
    </source>
</evidence>
<accession>A0ABT1IGP1</accession>
<comment type="caution">
    <text evidence="5">The sequence shown here is derived from an EMBL/GenBank/DDBJ whole genome shotgun (WGS) entry which is preliminary data.</text>
</comment>
<evidence type="ECO:0000256" key="2">
    <source>
        <dbReference type="ARBA" id="ARBA00022448"/>
    </source>
</evidence>
<dbReference type="EMBL" id="JAMTCO010000009">
    <property type="protein sequence ID" value="MCP2271441.1"/>
    <property type="molecule type" value="Genomic_DNA"/>
</dbReference>
<evidence type="ECO:0000313" key="6">
    <source>
        <dbReference type="Proteomes" id="UP001205185"/>
    </source>
</evidence>
<comment type="similarity">
    <text evidence="1">Belongs to the bacterial solute-binding protein 1 family.</text>
</comment>
<dbReference type="Gene3D" id="3.40.190.10">
    <property type="entry name" value="Periplasmic binding protein-like II"/>
    <property type="match status" value="2"/>
</dbReference>
<keyword evidence="2" id="KW-0813">Transport</keyword>
<gene>
    <name evidence="5" type="ORF">LV75_003955</name>
</gene>
<evidence type="ECO:0000256" key="1">
    <source>
        <dbReference type="ARBA" id="ARBA00008520"/>
    </source>
</evidence>
<reference evidence="5 6" key="1">
    <citation type="submission" date="2022-06" db="EMBL/GenBank/DDBJ databases">
        <title>Genomic Encyclopedia of Archaeal and Bacterial Type Strains, Phase II (KMG-II): from individual species to whole genera.</title>
        <authorList>
            <person name="Goeker M."/>
        </authorList>
    </citation>
    <scope>NUCLEOTIDE SEQUENCE [LARGE SCALE GENOMIC DNA]</scope>
    <source>
        <strain evidence="5 6">DSM 44255</strain>
    </source>
</reference>
<dbReference type="PANTHER" id="PTHR30061:SF50">
    <property type="entry name" value="MALTOSE_MALTODEXTRIN-BINDING PERIPLASMIC PROTEIN"/>
    <property type="match status" value="1"/>
</dbReference>
<name>A0ABT1IGP1_9PSEU</name>
<dbReference type="RefSeq" id="WP_253888383.1">
    <property type="nucleotide sequence ID" value="NZ_BAAAVB010000005.1"/>
</dbReference>